<proteinExistence type="inferred from homology"/>
<accession>A0A4Q7KG30</accession>
<dbReference type="InterPro" id="IPR011990">
    <property type="entry name" value="TPR-like_helical_dom_sf"/>
</dbReference>
<dbReference type="Pfam" id="PF00486">
    <property type="entry name" value="Trans_reg_C"/>
    <property type="match status" value="1"/>
</dbReference>
<dbReference type="Gene3D" id="1.25.40.10">
    <property type="entry name" value="Tetratricopeptide repeat domain"/>
    <property type="match status" value="1"/>
</dbReference>
<dbReference type="SUPFAM" id="SSF48452">
    <property type="entry name" value="TPR-like"/>
    <property type="match status" value="1"/>
</dbReference>
<dbReference type="InterPro" id="IPR016032">
    <property type="entry name" value="Sig_transdc_resp-reg_C-effctor"/>
</dbReference>
<keyword evidence="8" id="KW-1185">Reference proteome</keyword>
<evidence type="ECO:0000256" key="4">
    <source>
        <dbReference type="ARBA" id="ARBA00023163"/>
    </source>
</evidence>
<gene>
    <name evidence="7" type="ORF">EV193_110179</name>
</gene>
<evidence type="ECO:0000313" key="7">
    <source>
        <dbReference type="EMBL" id="RZS34029.1"/>
    </source>
</evidence>
<dbReference type="Gene3D" id="1.10.10.10">
    <property type="entry name" value="Winged helix-like DNA-binding domain superfamily/Winged helix DNA-binding domain"/>
    <property type="match status" value="1"/>
</dbReference>
<dbReference type="InterPro" id="IPR036388">
    <property type="entry name" value="WH-like_DNA-bd_sf"/>
</dbReference>
<comment type="caution">
    <text evidence="7">The sequence shown here is derived from an EMBL/GenBank/DDBJ whole genome shotgun (WGS) entry which is preliminary data.</text>
</comment>
<dbReference type="InterPro" id="IPR005158">
    <property type="entry name" value="BTAD"/>
</dbReference>
<dbReference type="Pfam" id="PF03704">
    <property type="entry name" value="BTAD"/>
    <property type="match status" value="1"/>
</dbReference>
<keyword evidence="2" id="KW-0805">Transcription regulation</keyword>
<protein>
    <submittedName>
        <fullName evidence="7">Pentatricopeptide repeat protein</fullName>
    </submittedName>
</protein>
<dbReference type="GO" id="GO:0000160">
    <property type="term" value="P:phosphorelay signal transduction system"/>
    <property type="evidence" value="ECO:0007669"/>
    <property type="project" value="InterPro"/>
</dbReference>
<feature type="DNA-binding region" description="OmpR/PhoB-type" evidence="5">
    <location>
        <begin position="16"/>
        <end position="120"/>
    </location>
</feature>
<organism evidence="7 8">
    <name type="scientific">Herbihabitans rhizosphaerae</name>
    <dbReference type="NCBI Taxonomy" id="1872711"/>
    <lineage>
        <taxon>Bacteria</taxon>
        <taxon>Bacillati</taxon>
        <taxon>Actinomycetota</taxon>
        <taxon>Actinomycetes</taxon>
        <taxon>Pseudonocardiales</taxon>
        <taxon>Pseudonocardiaceae</taxon>
        <taxon>Herbihabitans</taxon>
    </lineage>
</organism>
<dbReference type="SMART" id="SM01043">
    <property type="entry name" value="BTAD"/>
    <property type="match status" value="1"/>
</dbReference>
<evidence type="ECO:0000313" key="8">
    <source>
        <dbReference type="Proteomes" id="UP000294257"/>
    </source>
</evidence>
<evidence type="ECO:0000256" key="3">
    <source>
        <dbReference type="ARBA" id="ARBA00023125"/>
    </source>
</evidence>
<comment type="similarity">
    <text evidence="1">Belongs to the AfsR/DnrI/RedD regulatory family.</text>
</comment>
<dbReference type="AlphaFoldDB" id="A0A4Q7KG30"/>
<keyword evidence="4" id="KW-0804">Transcription</keyword>
<evidence type="ECO:0000256" key="2">
    <source>
        <dbReference type="ARBA" id="ARBA00023015"/>
    </source>
</evidence>
<feature type="domain" description="OmpR/PhoB-type" evidence="6">
    <location>
        <begin position="16"/>
        <end position="120"/>
    </location>
</feature>
<dbReference type="EMBL" id="SGWQ01000010">
    <property type="protein sequence ID" value="RZS34029.1"/>
    <property type="molecule type" value="Genomic_DNA"/>
</dbReference>
<dbReference type="Proteomes" id="UP000294257">
    <property type="component" value="Unassembled WGS sequence"/>
</dbReference>
<reference evidence="7 8" key="1">
    <citation type="submission" date="2019-02" db="EMBL/GenBank/DDBJ databases">
        <title>Genomic Encyclopedia of Type Strains, Phase IV (KMG-IV): sequencing the most valuable type-strain genomes for metagenomic binning, comparative biology and taxonomic classification.</title>
        <authorList>
            <person name="Goeker M."/>
        </authorList>
    </citation>
    <scope>NUCLEOTIDE SEQUENCE [LARGE SCALE GENOMIC DNA]</scope>
    <source>
        <strain evidence="7 8">DSM 101727</strain>
    </source>
</reference>
<dbReference type="OrthoDB" id="3817100at2"/>
<evidence type="ECO:0000259" key="6">
    <source>
        <dbReference type="PROSITE" id="PS51755"/>
    </source>
</evidence>
<evidence type="ECO:0000256" key="1">
    <source>
        <dbReference type="ARBA" id="ARBA00005820"/>
    </source>
</evidence>
<dbReference type="InterPro" id="IPR051677">
    <property type="entry name" value="AfsR-DnrI-RedD_regulator"/>
</dbReference>
<keyword evidence="3 5" id="KW-0238">DNA-binding</keyword>
<name>A0A4Q7KG30_9PSEU</name>
<dbReference type="CDD" id="cd15831">
    <property type="entry name" value="BTAD"/>
    <property type="match status" value="1"/>
</dbReference>
<dbReference type="PANTHER" id="PTHR35807:SF1">
    <property type="entry name" value="TRANSCRIPTIONAL REGULATOR REDD"/>
    <property type="match status" value="1"/>
</dbReference>
<dbReference type="PROSITE" id="PS51755">
    <property type="entry name" value="OMPR_PHOB"/>
    <property type="match status" value="1"/>
</dbReference>
<dbReference type="PANTHER" id="PTHR35807">
    <property type="entry name" value="TRANSCRIPTIONAL REGULATOR REDD-RELATED"/>
    <property type="match status" value="1"/>
</dbReference>
<sequence length="314" mass="34760">MVRIRCVSRGSHVPFALVHRLGASYREFVLDFGILGPLRVVVDGEIRPIGPRKHRILLASLLLRANRPVHVEELIDRLWPESPPAGARRTVQTYVMRLRRELGAAGRLIETRSEGYAIRLDRDQLDLDRFVELAASAGRHRAADNLAAARTGLRQALALWRGAPLSDVPSTALARTDIPHLVELRCRAVAQRVELDLLLGSAGDLVDELRSLVVEHPLRERFWALLMRALCHEGRHAEALATYHEADHLLGEELGAVPGQELRRLHADALAGTIPATQPAGQPRSEVGPERLRRLLTEALHIVVSGAQPDARKG</sequence>
<dbReference type="InterPro" id="IPR001867">
    <property type="entry name" value="OmpR/PhoB-type_DNA-bd"/>
</dbReference>
<dbReference type="SMART" id="SM00862">
    <property type="entry name" value="Trans_reg_C"/>
    <property type="match status" value="1"/>
</dbReference>
<dbReference type="GO" id="GO:0003677">
    <property type="term" value="F:DNA binding"/>
    <property type="evidence" value="ECO:0007669"/>
    <property type="project" value="UniProtKB-UniRule"/>
</dbReference>
<dbReference type="GO" id="GO:0006355">
    <property type="term" value="P:regulation of DNA-templated transcription"/>
    <property type="evidence" value="ECO:0007669"/>
    <property type="project" value="InterPro"/>
</dbReference>
<evidence type="ECO:0000256" key="5">
    <source>
        <dbReference type="PROSITE-ProRule" id="PRU01091"/>
    </source>
</evidence>
<dbReference type="SUPFAM" id="SSF46894">
    <property type="entry name" value="C-terminal effector domain of the bipartite response regulators"/>
    <property type="match status" value="1"/>
</dbReference>